<evidence type="ECO:0000256" key="2">
    <source>
        <dbReference type="ARBA" id="ARBA00011870"/>
    </source>
</evidence>
<dbReference type="Proteomes" id="UP000181997">
    <property type="component" value="Unassembled WGS sequence"/>
</dbReference>
<evidence type="ECO:0000313" key="12">
    <source>
        <dbReference type="EMBL" id="SCC03298.1"/>
    </source>
</evidence>
<dbReference type="InterPro" id="IPR017596">
    <property type="entry name" value="PdhA/BkdA"/>
</dbReference>
<comment type="cofactor">
    <cofactor evidence="1 10">
        <name>thiamine diphosphate</name>
        <dbReference type="ChEBI" id="CHEBI:58937"/>
    </cofactor>
</comment>
<dbReference type="InterPro" id="IPR029061">
    <property type="entry name" value="THDP-binding"/>
</dbReference>
<reference evidence="13" key="1">
    <citation type="submission" date="2016-08" db="EMBL/GenBank/DDBJ databases">
        <authorList>
            <person name="Varghese N."/>
            <person name="Submissions Spin"/>
        </authorList>
    </citation>
    <scope>NUCLEOTIDE SEQUENCE [LARGE SCALE GENOMIC DNA]</scope>
    <source>
        <strain evidence="13">SGD-1123</strain>
    </source>
</reference>
<dbReference type="SUPFAM" id="SSF52518">
    <property type="entry name" value="Thiamin diphosphate-binding fold (THDP-binding)"/>
    <property type="match status" value="1"/>
</dbReference>
<dbReference type="GO" id="GO:0009083">
    <property type="term" value="P:branched-chain amino acid catabolic process"/>
    <property type="evidence" value="ECO:0007669"/>
    <property type="project" value="TreeGrafter"/>
</dbReference>
<evidence type="ECO:0000256" key="5">
    <source>
        <dbReference type="ARBA" id="ARBA00023002"/>
    </source>
</evidence>
<dbReference type="Pfam" id="PF00676">
    <property type="entry name" value="E1_dh"/>
    <property type="match status" value="1"/>
</dbReference>
<evidence type="ECO:0000256" key="8">
    <source>
        <dbReference type="ARBA" id="ARBA00025211"/>
    </source>
</evidence>
<name>A0A0V8HJ50_9BACI</name>
<dbReference type="NCBIfam" id="TIGR03181">
    <property type="entry name" value="PDH_E1_alph_x"/>
    <property type="match status" value="1"/>
</dbReference>
<evidence type="ECO:0000313" key="13">
    <source>
        <dbReference type="Proteomes" id="UP000181997"/>
    </source>
</evidence>
<evidence type="ECO:0000256" key="9">
    <source>
        <dbReference type="ARBA" id="ARBA00051231"/>
    </source>
</evidence>
<keyword evidence="7 10" id="KW-0670">Pyruvate</keyword>
<proteinExistence type="predicted"/>
<sequence length="371" mass="41681">MASKSKKAQFDAVKTLEQIEDKFEMFQILNEEGEVVNEDAMPEISDEDLQELMRRMVYTRILDQRSISLNRQGRLGFYAPTAGQEASQIASHFALEKEDWILPGYRDVPQIVWHGLPLYQAFLFSRGHFKGNQPPEGVNVLSPQIIIGAQYIQTAGVALGLKKRGKKAVAITYTGDGGSSQGDFYEGINFAGSYAAPAIFVVQNNQFAISTPRDKQTAGKTIAQKAVAAGIPGILVDGMDPLAVYTATREARERAVNGEGPSLIETMCYRYGPHTMAGDDPTRYRTSEMDTDWEKKDPLVRFRKFLEAKGLWSEEKENEVIEEAKEDIKQAIKKADGEPKQKVTDFINNMFEELPYNLKEQLEIYTEKESK</sequence>
<evidence type="ECO:0000256" key="7">
    <source>
        <dbReference type="ARBA" id="ARBA00023317"/>
    </source>
</evidence>
<dbReference type="OrthoDB" id="9766715at2"/>
<dbReference type="Gene3D" id="3.40.50.970">
    <property type="match status" value="1"/>
</dbReference>
<protein>
    <recommendedName>
        <fullName evidence="4 10">Pyruvate dehydrogenase E1 component subunit alpha</fullName>
        <ecNumber evidence="3 10">1.2.4.1</ecNumber>
    </recommendedName>
</protein>
<dbReference type="InterPro" id="IPR050771">
    <property type="entry name" value="Alpha-ketoacid_DH_E1_comp"/>
</dbReference>
<keyword evidence="13" id="KW-1185">Reference proteome</keyword>
<dbReference type="AlphaFoldDB" id="A0A0V8HJ50"/>
<evidence type="ECO:0000259" key="11">
    <source>
        <dbReference type="Pfam" id="PF00676"/>
    </source>
</evidence>
<keyword evidence="5 10" id="KW-0560">Oxidoreductase</keyword>
<evidence type="ECO:0000256" key="10">
    <source>
        <dbReference type="RuleBase" id="RU366007"/>
    </source>
</evidence>
<feature type="domain" description="Dehydrogenase E1 component" evidence="11">
    <location>
        <begin position="53"/>
        <end position="343"/>
    </location>
</feature>
<evidence type="ECO:0000256" key="3">
    <source>
        <dbReference type="ARBA" id="ARBA00012281"/>
    </source>
</evidence>
<evidence type="ECO:0000256" key="1">
    <source>
        <dbReference type="ARBA" id="ARBA00001964"/>
    </source>
</evidence>
<evidence type="ECO:0000256" key="4">
    <source>
        <dbReference type="ARBA" id="ARBA00014159"/>
    </source>
</evidence>
<dbReference type="PANTHER" id="PTHR43380:SF1">
    <property type="entry name" value="2-OXOISOVALERATE DEHYDROGENASE SUBUNIT ALPHA, MITOCHONDRIAL"/>
    <property type="match status" value="1"/>
</dbReference>
<dbReference type="RefSeq" id="WP_032089012.1">
    <property type="nucleotide sequence ID" value="NZ_FMAU01000002.1"/>
</dbReference>
<dbReference type="EMBL" id="FMAU01000002">
    <property type="protein sequence ID" value="SCC03298.1"/>
    <property type="molecule type" value="Genomic_DNA"/>
</dbReference>
<dbReference type="InterPro" id="IPR001017">
    <property type="entry name" value="DH_E1"/>
</dbReference>
<dbReference type="EC" id="1.2.4.1" evidence="3 10"/>
<comment type="subunit">
    <text evidence="2 10">Heterodimer of an alpha and a beta chain.</text>
</comment>
<dbReference type="GO" id="GO:0004739">
    <property type="term" value="F:pyruvate dehydrogenase (acetyl-transferring) activity"/>
    <property type="evidence" value="ECO:0007669"/>
    <property type="project" value="UniProtKB-UniRule"/>
</dbReference>
<dbReference type="FunFam" id="3.40.50.970:FF:000023">
    <property type="entry name" value="Pyruvate dehydrogenase E1 component subunit alpha"/>
    <property type="match status" value="1"/>
</dbReference>
<organism evidence="12 13">
    <name type="scientific">[Bacillus] enclensis</name>
    <dbReference type="NCBI Taxonomy" id="1402860"/>
    <lineage>
        <taxon>Bacteria</taxon>
        <taxon>Bacillati</taxon>
        <taxon>Bacillota</taxon>
        <taxon>Bacilli</taxon>
        <taxon>Bacillales</taxon>
        <taxon>Bacillaceae</taxon>
        <taxon>Rossellomorea</taxon>
    </lineage>
</organism>
<evidence type="ECO:0000256" key="6">
    <source>
        <dbReference type="ARBA" id="ARBA00023052"/>
    </source>
</evidence>
<comment type="function">
    <text evidence="8 10">The pyruvate dehydrogenase complex catalyzes the overall conversion of pyruvate to acetyl-CoA and CO(2). It contains multiple copies of three enzymatic components: pyruvate dehydrogenase (E1), dihydrolipoamide acetyltransferase (E2) and lipoamide dehydrogenase (E3).</text>
</comment>
<dbReference type="CDD" id="cd02000">
    <property type="entry name" value="TPP_E1_PDC_ADC_BCADC"/>
    <property type="match status" value="1"/>
</dbReference>
<dbReference type="PANTHER" id="PTHR43380">
    <property type="entry name" value="2-OXOISOVALERATE DEHYDROGENASE SUBUNIT ALPHA, MITOCHONDRIAL"/>
    <property type="match status" value="1"/>
</dbReference>
<keyword evidence="6 10" id="KW-0786">Thiamine pyrophosphate</keyword>
<comment type="catalytic activity">
    <reaction evidence="9 10">
        <text>N(6)-[(R)-lipoyl]-L-lysyl-[protein] + pyruvate + H(+) = N(6)-[(R)-S(8)-acetyldihydrolipoyl]-L-lysyl-[protein] + CO2</text>
        <dbReference type="Rhea" id="RHEA:19189"/>
        <dbReference type="Rhea" id="RHEA-COMP:10474"/>
        <dbReference type="Rhea" id="RHEA-COMP:10478"/>
        <dbReference type="ChEBI" id="CHEBI:15361"/>
        <dbReference type="ChEBI" id="CHEBI:15378"/>
        <dbReference type="ChEBI" id="CHEBI:16526"/>
        <dbReference type="ChEBI" id="CHEBI:83099"/>
        <dbReference type="ChEBI" id="CHEBI:83111"/>
        <dbReference type="EC" id="1.2.4.1"/>
    </reaction>
</comment>
<accession>A0A0V8HJ50</accession>
<gene>
    <name evidence="12" type="ORF">GA0061094_1985</name>
</gene>